<dbReference type="EMBL" id="AZDY01000038">
    <property type="protein sequence ID" value="KRK82530.1"/>
    <property type="molecule type" value="Genomic_DNA"/>
</dbReference>
<feature type="transmembrane region" description="Helical" evidence="1">
    <location>
        <begin position="290"/>
        <end position="309"/>
    </location>
</feature>
<evidence type="ECO:0000313" key="3">
    <source>
        <dbReference type="Proteomes" id="UP000051515"/>
    </source>
</evidence>
<feature type="transmembrane region" description="Helical" evidence="1">
    <location>
        <begin position="205"/>
        <end position="226"/>
    </location>
</feature>
<feature type="transmembrane region" description="Helical" evidence="1">
    <location>
        <begin position="315"/>
        <end position="333"/>
    </location>
</feature>
<organism evidence="2 3">
    <name type="scientific">Companilactobacillus bobalius DSM 19674</name>
    <dbReference type="NCBI Taxonomy" id="1423788"/>
    <lineage>
        <taxon>Bacteria</taxon>
        <taxon>Bacillati</taxon>
        <taxon>Bacillota</taxon>
        <taxon>Bacilli</taxon>
        <taxon>Lactobacillales</taxon>
        <taxon>Lactobacillaceae</taxon>
        <taxon>Companilactobacillus</taxon>
        <taxon>Companilactobacillus bobalius</taxon>
    </lineage>
</organism>
<comment type="caution">
    <text evidence="2">The sequence shown here is derived from an EMBL/GenBank/DDBJ whole genome shotgun (WGS) entry which is preliminary data.</text>
</comment>
<dbReference type="Proteomes" id="UP000051515">
    <property type="component" value="Unassembled WGS sequence"/>
</dbReference>
<feature type="transmembrane region" description="Helical" evidence="1">
    <location>
        <begin position="177"/>
        <end position="193"/>
    </location>
</feature>
<evidence type="ECO:0000313" key="2">
    <source>
        <dbReference type="EMBL" id="KRK82530.1"/>
    </source>
</evidence>
<evidence type="ECO:0000256" key="1">
    <source>
        <dbReference type="SAM" id="Phobius"/>
    </source>
</evidence>
<feature type="transmembrane region" description="Helical" evidence="1">
    <location>
        <begin position="66"/>
        <end position="85"/>
    </location>
</feature>
<reference evidence="2 3" key="1">
    <citation type="journal article" date="2015" name="Genome Announc.">
        <title>Expanding the biotechnology potential of lactobacilli through comparative genomics of 213 strains and associated genera.</title>
        <authorList>
            <person name="Sun Z."/>
            <person name="Harris H.M."/>
            <person name="McCann A."/>
            <person name="Guo C."/>
            <person name="Argimon S."/>
            <person name="Zhang W."/>
            <person name="Yang X."/>
            <person name="Jeffery I.B."/>
            <person name="Cooney J.C."/>
            <person name="Kagawa T.F."/>
            <person name="Liu W."/>
            <person name="Song Y."/>
            <person name="Salvetti E."/>
            <person name="Wrobel A."/>
            <person name="Rasinkangas P."/>
            <person name="Parkhill J."/>
            <person name="Rea M.C."/>
            <person name="O'Sullivan O."/>
            <person name="Ritari J."/>
            <person name="Douillard F.P."/>
            <person name="Paul Ross R."/>
            <person name="Yang R."/>
            <person name="Briner A.E."/>
            <person name="Felis G.E."/>
            <person name="de Vos W.M."/>
            <person name="Barrangou R."/>
            <person name="Klaenhammer T.R."/>
            <person name="Caufield P.W."/>
            <person name="Cui Y."/>
            <person name="Zhang H."/>
            <person name="O'Toole P.W."/>
        </authorList>
    </citation>
    <scope>NUCLEOTIDE SEQUENCE [LARGE SCALE GENOMIC DNA]</scope>
    <source>
        <strain evidence="2 3">DSM 19674</strain>
    </source>
</reference>
<feature type="transmembrane region" description="Helical" evidence="1">
    <location>
        <begin position="97"/>
        <end position="118"/>
    </location>
</feature>
<sequence>MTRTAKLSFYFILFIIFGLIGLWMPLLGDDLHWGTYFGSNYFPHGIFTYYDGRYLGDLLVISMTKIKPVAFMAYGIFPTTIVYLIQKIREQITPEKNIGLVSSALAAALILLSPVMIFKQILGWHAGFANYLPSAIFPLFLLYLVLKNYDNKNVHYYRTSMILIFLASVATQFFAEHITLLNCFNVVLVWIFFRKHFGEQFKKVLNLILAGNILGAILMFINGAYIKILLGSDAYRSVSNGSKDTLFNYLKITYTPKHLIVVGTLVLAFTIFMILYSLKINNTKQKIANFALLLSTYVAIAPFIVVSPFGSRCMFASYVFLVTIFTINLDIFFNNYEKILLPVFALLTLCLGVRMDYLSHDYGKTFDMQIQYSQYQNTITRDDQYFLQYRSDKYIWLTAPIQNDNNFSELYVKNKDRNMIPINYWDWTDAMRKLKGKKFKTHDDYMRAFDKQILKKVKLIQAKDNK</sequence>
<dbReference type="AlphaFoldDB" id="A0A0R1KQZ8"/>
<keyword evidence="3" id="KW-1185">Reference proteome</keyword>
<protein>
    <submittedName>
        <fullName evidence="2">Teichoic acid polysaccharide export protein</fullName>
    </submittedName>
</protein>
<gene>
    <name evidence="2" type="ORF">FC78_GL002540</name>
</gene>
<keyword evidence="1" id="KW-1133">Transmembrane helix</keyword>
<feature type="transmembrane region" description="Helical" evidence="1">
    <location>
        <begin position="259"/>
        <end position="278"/>
    </location>
</feature>
<keyword evidence="1" id="KW-0812">Transmembrane</keyword>
<accession>A0A0R1KQZ8</accession>
<dbReference type="OrthoDB" id="1821221at2"/>
<dbReference type="RefSeq" id="WP_056953641.1">
    <property type="nucleotide sequence ID" value="NZ_AZDY01000038.1"/>
</dbReference>
<proteinExistence type="predicted"/>
<name>A0A0R1KQZ8_9LACO</name>
<feature type="transmembrane region" description="Helical" evidence="1">
    <location>
        <begin position="124"/>
        <end position="146"/>
    </location>
</feature>
<feature type="transmembrane region" description="Helical" evidence="1">
    <location>
        <begin position="155"/>
        <end position="171"/>
    </location>
</feature>
<dbReference type="PATRIC" id="fig|1423788.3.peg.2611"/>
<keyword evidence="1" id="KW-0472">Membrane</keyword>
<feature type="transmembrane region" description="Helical" evidence="1">
    <location>
        <begin position="340"/>
        <end position="358"/>
    </location>
</feature>
<feature type="transmembrane region" description="Helical" evidence="1">
    <location>
        <begin position="7"/>
        <end position="26"/>
    </location>
</feature>